<evidence type="ECO:0000259" key="1">
    <source>
        <dbReference type="PROSITE" id="PS50883"/>
    </source>
</evidence>
<reference evidence="3 4" key="1">
    <citation type="submission" date="2016-10" db="EMBL/GenBank/DDBJ databases">
        <authorList>
            <person name="de Groot N.N."/>
        </authorList>
    </citation>
    <scope>NUCLEOTIDE SEQUENCE [LARGE SCALE GENOMIC DNA]</scope>
    <source>
        <strain evidence="3 4">Nm1</strain>
    </source>
</reference>
<name>A0A1H3KXU4_9PROT</name>
<dbReference type="Gene3D" id="1.10.3210.10">
    <property type="entry name" value="Hypothetical protein af1432"/>
    <property type="match status" value="1"/>
</dbReference>
<proteinExistence type="predicted"/>
<dbReference type="InterPro" id="IPR013976">
    <property type="entry name" value="HDOD"/>
</dbReference>
<keyword evidence="4" id="KW-1185">Reference proteome</keyword>
<dbReference type="SUPFAM" id="SSF109604">
    <property type="entry name" value="HD-domain/PDEase-like"/>
    <property type="match status" value="1"/>
</dbReference>
<dbReference type="SUPFAM" id="SSF141868">
    <property type="entry name" value="EAL domain-like"/>
    <property type="match status" value="1"/>
</dbReference>
<dbReference type="PROSITE" id="PS51833">
    <property type="entry name" value="HDOD"/>
    <property type="match status" value="1"/>
</dbReference>
<accession>A0A1H3KXU4</accession>
<dbReference type="Pfam" id="PF08668">
    <property type="entry name" value="HDOD"/>
    <property type="match status" value="1"/>
</dbReference>
<dbReference type="Gene3D" id="3.20.20.450">
    <property type="entry name" value="EAL domain"/>
    <property type="match status" value="1"/>
</dbReference>
<dbReference type="RefSeq" id="WP_090414832.1">
    <property type="nucleotide sequence ID" value="NZ_FNOY01000043.1"/>
</dbReference>
<dbReference type="PANTHER" id="PTHR33525">
    <property type="match status" value="1"/>
</dbReference>
<dbReference type="AlphaFoldDB" id="A0A1H3KXU4"/>
<dbReference type="EMBL" id="FNOY01000043">
    <property type="protein sequence ID" value="SDY56454.1"/>
    <property type="molecule type" value="Genomic_DNA"/>
</dbReference>
<dbReference type="InterPro" id="IPR035919">
    <property type="entry name" value="EAL_sf"/>
</dbReference>
<dbReference type="PIRSF" id="PIRSF003180">
    <property type="entry name" value="DiGMPpdiest_YuxH"/>
    <property type="match status" value="1"/>
</dbReference>
<dbReference type="InterPro" id="IPR052340">
    <property type="entry name" value="RNase_Y/CdgJ"/>
</dbReference>
<evidence type="ECO:0000313" key="3">
    <source>
        <dbReference type="EMBL" id="SDY56454.1"/>
    </source>
</evidence>
<dbReference type="OrthoDB" id="9804751at2"/>
<dbReference type="PROSITE" id="PS50883">
    <property type="entry name" value="EAL"/>
    <property type="match status" value="1"/>
</dbReference>
<feature type="domain" description="EAL" evidence="1">
    <location>
        <begin position="1"/>
        <end position="206"/>
    </location>
</feature>
<dbReference type="Pfam" id="PF00563">
    <property type="entry name" value="EAL"/>
    <property type="match status" value="1"/>
</dbReference>
<feature type="domain" description="HDOD" evidence="2">
    <location>
        <begin position="200"/>
        <end position="390"/>
    </location>
</feature>
<dbReference type="PANTHER" id="PTHR33525:SF4">
    <property type="entry name" value="CYCLIC DI-GMP PHOSPHODIESTERASE CDGJ"/>
    <property type="match status" value="1"/>
</dbReference>
<evidence type="ECO:0000313" key="4">
    <source>
        <dbReference type="Proteomes" id="UP000198640"/>
    </source>
</evidence>
<evidence type="ECO:0000259" key="2">
    <source>
        <dbReference type="PROSITE" id="PS51833"/>
    </source>
</evidence>
<dbReference type="InterPro" id="IPR014408">
    <property type="entry name" value="dGMP_Pdiesterase_EAL/HD-GYP"/>
</dbReference>
<protein>
    <submittedName>
        <fullName evidence="3">EAL and modified HD-GYP domain-containing signal transduction protein</fullName>
    </submittedName>
</protein>
<dbReference type="SMART" id="SM00052">
    <property type="entry name" value="EAL"/>
    <property type="match status" value="1"/>
</dbReference>
<dbReference type="Proteomes" id="UP000198640">
    <property type="component" value="Unassembled WGS sequence"/>
</dbReference>
<gene>
    <name evidence="3" type="ORF">SAMN05421881_104320</name>
</gene>
<organism evidence="3 4">
    <name type="scientific">Nitrosomonas halophila</name>
    <dbReference type="NCBI Taxonomy" id="44576"/>
    <lineage>
        <taxon>Bacteria</taxon>
        <taxon>Pseudomonadati</taxon>
        <taxon>Pseudomonadota</taxon>
        <taxon>Betaproteobacteria</taxon>
        <taxon>Nitrosomonadales</taxon>
        <taxon>Nitrosomonadaceae</taxon>
        <taxon>Nitrosomonas</taxon>
    </lineage>
</organism>
<dbReference type="STRING" id="44576.SAMN05421881_104320"/>
<dbReference type="InterPro" id="IPR001633">
    <property type="entry name" value="EAL_dom"/>
</dbReference>
<sequence length="415" mass="46131">MLNVFLGRQPILDRKQNLIAYELLFRAGSGNSADITNDVEASANVVINAYGQLGIQRVLGRQRGFINVSRELLMSDAILLLPTRHVVLELLESISITEEVVQRCLELKRLGYRLALDDVTQVDDQIRQLLPIVNVVKVDVLTLTENEIGCVVETLKNWRVTLLAEKVDNQARAGICMAMGFELFQGYYFARPEIVKGRQIEPAKLSLLQLLALVTHDGEIDGIEQLLKHQPGLSYNLLRMVNSVAAAFPHKIGSIRQAVMVLGYRQLQRWVQLLLFASNASGGGMSNALMQTAAVRGKLMESIAAIDRPGDRNYHDQAFMTGIMSLLDALFGIDIRQIVDKLQMPDEIIQALLTREGRFGQLLRLIEASEKGDRMQVDAILAGLGFLDMPSLRQAELGALKWASHINQQASSAHK</sequence>